<dbReference type="InterPro" id="IPR036881">
    <property type="entry name" value="Glyco_hydro_3_C_sf"/>
</dbReference>
<dbReference type="Gene3D" id="3.20.20.300">
    <property type="entry name" value="Glycoside hydrolase, family 3, N-terminal domain"/>
    <property type="match status" value="1"/>
</dbReference>
<evidence type="ECO:0000256" key="1">
    <source>
        <dbReference type="ARBA" id="ARBA00005336"/>
    </source>
</evidence>
<dbReference type="OrthoDB" id="3187421at2"/>
<accession>A0A329QI61</accession>
<dbReference type="InterPro" id="IPR050288">
    <property type="entry name" value="Cellulose_deg_GH3"/>
</dbReference>
<evidence type="ECO:0000256" key="2">
    <source>
        <dbReference type="ARBA" id="ARBA00022801"/>
    </source>
</evidence>
<dbReference type="GO" id="GO:0005975">
    <property type="term" value="P:carbohydrate metabolic process"/>
    <property type="evidence" value="ECO:0007669"/>
    <property type="project" value="InterPro"/>
</dbReference>
<evidence type="ECO:0000313" key="4">
    <source>
        <dbReference type="EMBL" id="RAW12053.1"/>
    </source>
</evidence>
<evidence type="ECO:0000259" key="3">
    <source>
        <dbReference type="SMART" id="SM01217"/>
    </source>
</evidence>
<dbReference type="PRINTS" id="PR00133">
    <property type="entry name" value="GLHYDRLASE3"/>
</dbReference>
<dbReference type="PANTHER" id="PTHR42715">
    <property type="entry name" value="BETA-GLUCOSIDASE"/>
    <property type="match status" value="1"/>
</dbReference>
<feature type="domain" description="Fibronectin type III-like" evidence="3">
    <location>
        <begin position="726"/>
        <end position="796"/>
    </location>
</feature>
<dbReference type="InterPro" id="IPR001764">
    <property type="entry name" value="Glyco_hydro_3_N"/>
</dbReference>
<reference evidence="4 5" key="1">
    <citation type="submission" date="2018-06" db="EMBL/GenBank/DDBJ databases">
        <title>Phytoactinopolyspora halophila sp. nov., a novel halophilic actinomycete isolated from a saline soil in China.</title>
        <authorList>
            <person name="Tang S.-K."/>
        </authorList>
    </citation>
    <scope>NUCLEOTIDE SEQUENCE [LARGE SCALE GENOMIC DNA]</scope>
    <source>
        <strain evidence="4 5">YIM 96934</strain>
    </source>
</reference>
<dbReference type="InterPro" id="IPR026891">
    <property type="entry name" value="Fn3-like"/>
</dbReference>
<name>A0A329QI61_9ACTN</name>
<dbReference type="Pfam" id="PF14310">
    <property type="entry name" value="Fn3-like"/>
    <property type="match status" value="1"/>
</dbReference>
<dbReference type="SUPFAM" id="SSF52279">
    <property type="entry name" value="Beta-D-glucan exohydrolase, C-terminal domain"/>
    <property type="match status" value="1"/>
</dbReference>
<dbReference type="Gene3D" id="2.60.120.260">
    <property type="entry name" value="Galactose-binding domain-like"/>
    <property type="match status" value="1"/>
</dbReference>
<dbReference type="AlphaFoldDB" id="A0A329QI61"/>
<dbReference type="Gene3D" id="3.40.50.1700">
    <property type="entry name" value="Glycoside hydrolase family 3 C-terminal domain"/>
    <property type="match status" value="1"/>
</dbReference>
<proteinExistence type="inferred from homology"/>
<evidence type="ECO:0000313" key="5">
    <source>
        <dbReference type="Proteomes" id="UP000250462"/>
    </source>
</evidence>
<dbReference type="Proteomes" id="UP000250462">
    <property type="component" value="Unassembled WGS sequence"/>
</dbReference>
<organism evidence="4 5">
    <name type="scientific">Phytoactinopolyspora halophila</name>
    <dbReference type="NCBI Taxonomy" id="1981511"/>
    <lineage>
        <taxon>Bacteria</taxon>
        <taxon>Bacillati</taxon>
        <taxon>Actinomycetota</taxon>
        <taxon>Actinomycetes</taxon>
        <taxon>Jiangellales</taxon>
        <taxon>Jiangellaceae</taxon>
        <taxon>Phytoactinopolyspora</taxon>
    </lineage>
</organism>
<comment type="similarity">
    <text evidence="1">Belongs to the glycosyl hydrolase 3 family.</text>
</comment>
<dbReference type="InterPro" id="IPR002772">
    <property type="entry name" value="Glyco_hydro_3_C"/>
</dbReference>
<dbReference type="Pfam" id="PF00933">
    <property type="entry name" value="Glyco_hydro_3"/>
    <property type="match status" value="1"/>
</dbReference>
<keyword evidence="2 4" id="KW-0378">Hydrolase</keyword>
<keyword evidence="5" id="KW-1185">Reference proteome</keyword>
<dbReference type="EMBL" id="QMIG01000017">
    <property type="protein sequence ID" value="RAW12053.1"/>
    <property type="molecule type" value="Genomic_DNA"/>
</dbReference>
<dbReference type="InterPro" id="IPR013783">
    <property type="entry name" value="Ig-like_fold"/>
</dbReference>
<sequence>MHDHIEHLLSQLDLEQKVRLVSGSGLWRTCGEAQIGLRPIVLSDGPSGVRGERPFDERDPSVCLPCPSALAATWDEDLMARLTELVATEALRKGARAVLGPTINIHRSPLSGRHFECFSEDPLLTARMAVVYVRTLQSFGISSAPKHYVANDSETDRFTVDVQVDECTLRELYLKPFEYVVSAGAWMLMAAYNSVNGYTMTESPLLSDPLKGEWGFDGVVVSDWTAVRSTETAGRAGTDLAMPGPSAEWGQPLVTAVKEERVPEAAIDDKVRRILRLACRVGAVEGVERAVLAFPNVADSGGLLREAAASSMVLIHNPDELLPLDANDLRRIAVIGPNAERSQIQGGGSAGVTPTYSISALEGIRAAVGQCVEVAHHKGVDVGGTLRPAPTEAFVNLHTGEHGFQVQFLDASGTVVDVENRRATTLIWTLAELSDVKTIEARARFRAPGNGKHTLGVAGRGHYVVEASGEVLIDDFAKPRDDFAAEAPTYLDGELMLNQDQQVDITVKYEVPTTGQIAEIIIALKEPTWPDDESIASSARLAQMADAAIVVVGTTASDESEGADRTTLSLPGRQDDLVYAVAAANPRTVVVVNSGAPILMPWHLDVASVLISWFPGQEFGNALADVLFGAREPNGRLPTTWWNYQDESILPQTCPQDGRLNYTEGIHIGYRTPITVREQPAYPFGHGLGYTTWEYLSIETAEKLDIGQATWVHIQVSNTGRRTGREVVQVYLQRTDSAYQRPRIWLAGFAPVVAQPGEMVEVAVELEARVFEHWSPMSRRWEIEPGTFTVLGGRSAVDLRLHTEITFDSKVVP</sequence>
<gene>
    <name evidence="4" type="ORF">DPM12_15125</name>
</gene>
<dbReference type="GO" id="GO:0004553">
    <property type="term" value="F:hydrolase activity, hydrolyzing O-glycosyl compounds"/>
    <property type="evidence" value="ECO:0007669"/>
    <property type="project" value="InterPro"/>
</dbReference>
<dbReference type="PANTHER" id="PTHR42715:SF10">
    <property type="entry name" value="BETA-GLUCOSIDASE"/>
    <property type="match status" value="1"/>
</dbReference>
<dbReference type="InterPro" id="IPR017853">
    <property type="entry name" value="GH"/>
</dbReference>
<comment type="caution">
    <text evidence="4">The sequence shown here is derived from an EMBL/GenBank/DDBJ whole genome shotgun (WGS) entry which is preliminary data.</text>
</comment>
<dbReference type="InterPro" id="IPR036962">
    <property type="entry name" value="Glyco_hydro_3_N_sf"/>
</dbReference>
<dbReference type="SUPFAM" id="SSF51445">
    <property type="entry name" value="(Trans)glycosidases"/>
    <property type="match status" value="1"/>
</dbReference>
<dbReference type="Pfam" id="PF01915">
    <property type="entry name" value="Glyco_hydro_3_C"/>
    <property type="match status" value="1"/>
</dbReference>
<protein>
    <submittedName>
        <fullName evidence="4">Glycosyl hydrolase</fullName>
    </submittedName>
</protein>
<dbReference type="Gene3D" id="2.60.40.10">
    <property type="entry name" value="Immunoglobulins"/>
    <property type="match status" value="1"/>
</dbReference>
<dbReference type="SMART" id="SM01217">
    <property type="entry name" value="Fn3_like"/>
    <property type="match status" value="1"/>
</dbReference>